<accession>A0A348B3X2</accession>
<dbReference type="EMBL" id="BMQS01000002">
    <property type="protein sequence ID" value="GGT88326.1"/>
    <property type="molecule type" value="Genomic_DNA"/>
</dbReference>
<dbReference type="RefSeq" id="WP_126450082.1">
    <property type="nucleotide sequence ID" value="NZ_AP018553.1"/>
</dbReference>
<dbReference type="PANTHER" id="PTHR33933">
    <property type="entry name" value="NUCLEOTIDYLTRANSFERASE"/>
    <property type="match status" value="1"/>
</dbReference>
<dbReference type="AlphaFoldDB" id="A0A348B3X2"/>
<evidence type="ECO:0000259" key="1">
    <source>
        <dbReference type="Pfam" id="PF01909"/>
    </source>
</evidence>
<gene>
    <name evidence="3" type="ORF">GCM10007116_02890</name>
    <name evidence="2" type="ORF">HS1genome_1263</name>
</gene>
<reference evidence="2" key="3">
    <citation type="journal article" date="2019" name="BMC Res. Notes">
        <title>Complete genome sequence of the Sulfodiicoccus acidiphilus strain HS-1T, the first crenarchaeon that lacks polB3, isolated from an acidic hot spring in Ohwaku-dani, Hakone, Japan.</title>
        <authorList>
            <person name="Sakai H.D."/>
            <person name="Kurosawa N."/>
        </authorList>
    </citation>
    <scope>NUCLEOTIDE SEQUENCE</scope>
    <source>
        <strain evidence="2">HS-1</strain>
    </source>
</reference>
<evidence type="ECO:0000313" key="2">
    <source>
        <dbReference type="EMBL" id="BBD72874.1"/>
    </source>
</evidence>
<evidence type="ECO:0000313" key="3">
    <source>
        <dbReference type="EMBL" id="GGT88326.1"/>
    </source>
</evidence>
<protein>
    <recommendedName>
        <fullName evidence="1">Polymerase nucleotidyl transferase domain-containing protein</fullName>
    </recommendedName>
</protein>
<dbReference type="InterPro" id="IPR002934">
    <property type="entry name" value="Polymerase_NTP_transf_dom"/>
</dbReference>
<dbReference type="GeneID" id="38666774"/>
<dbReference type="GO" id="GO:0016779">
    <property type="term" value="F:nucleotidyltransferase activity"/>
    <property type="evidence" value="ECO:0007669"/>
    <property type="project" value="InterPro"/>
</dbReference>
<reference evidence="3" key="1">
    <citation type="journal article" date="2014" name="Int. J. Syst. Evol. Microbiol.">
        <title>Complete genome sequence of Corynebacterium casei LMG S-19264T (=DSM 44701T), isolated from a smear-ripened cheese.</title>
        <authorList>
            <consortium name="US DOE Joint Genome Institute (JGI-PGF)"/>
            <person name="Walter F."/>
            <person name="Albersmeier A."/>
            <person name="Kalinowski J."/>
            <person name="Ruckert C."/>
        </authorList>
    </citation>
    <scope>NUCLEOTIDE SEQUENCE</scope>
    <source>
        <strain evidence="3">JCM 31740</strain>
    </source>
</reference>
<proteinExistence type="predicted"/>
<dbReference type="KEGG" id="sacd:HS1genome_1263"/>
<dbReference type="Proteomes" id="UP000616143">
    <property type="component" value="Unassembled WGS sequence"/>
</dbReference>
<dbReference type="SUPFAM" id="SSF81301">
    <property type="entry name" value="Nucleotidyltransferase"/>
    <property type="match status" value="1"/>
</dbReference>
<reference evidence="3" key="4">
    <citation type="submission" date="2020-09" db="EMBL/GenBank/DDBJ databases">
        <authorList>
            <person name="Sun Q."/>
            <person name="Ohkuma M."/>
        </authorList>
    </citation>
    <scope>NUCLEOTIDE SEQUENCE</scope>
    <source>
        <strain evidence="3">JCM 31740</strain>
    </source>
</reference>
<dbReference type="Pfam" id="PF01909">
    <property type="entry name" value="NTP_transf_2"/>
    <property type="match status" value="1"/>
</dbReference>
<keyword evidence="4" id="KW-1185">Reference proteome</keyword>
<organism evidence="2 4">
    <name type="scientific">Sulfodiicoccus acidiphilus</name>
    <dbReference type="NCBI Taxonomy" id="1670455"/>
    <lineage>
        <taxon>Archaea</taxon>
        <taxon>Thermoproteota</taxon>
        <taxon>Thermoprotei</taxon>
        <taxon>Sulfolobales</taxon>
        <taxon>Sulfolobaceae</taxon>
        <taxon>Sulfodiicoccus</taxon>
    </lineage>
</organism>
<dbReference type="Gene3D" id="3.30.460.10">
    <property type="entry name" value="Beta Polymerase, domain 2"/>
    <property type="match status" value="1"/>
</dbReference>
<dbReference type="Proteomes" id="UP000276741">
    <property type="component" value="Chromosome"/>
</dbReference>
<name>A0A348B3X2_9CREN</name>
<evidence type="ECO:0000313" key="4">
    <source>
        <dbReference type="Proteomes" id="UP000276741"/>
    </source>
</evidence>
<dbReference type="CDD" id="cd05403">
    <property type="entry name" value="NT_KNTase_like"/>
    <property type="match status" value="1"/>
</dbReference>
<dbReference type="OrthoDB" id="9287at2157"/>
<reference evidence="4" key="2">
    <citation type="submission" date="2018-04" db="EMBL/GenBank/DDBJ databases">
        <title>Complete genome sequence of Sulfodiicoccus acidiphilus strain HS-1.</title>
        <authorList>
            <person name="Sakai H.D."/>
            <person name="Kurosawa N."/>
        </authorList>
    </citation>
    <scope>NUCLEOTIDE SEQUENCE [LARGE SCALE GENOMIC DNA]</scope>
    <source>
        <strain evidence="4">HS-1</strain>
    </source>
</reference>
<dbReference type="InterPro" id="IPR043519">
    <property type="entry name" value="NT_sf"/>
</dbReference>
<sequence length="124" mass="14508">MSSEEICKLYRNLKPKVVILFGSRARGDYTEESDIDVLIISDLLPRDPREGFIMAYNVNFPKVMPTPMNTRVFLKKLEEGSTLVLEIIEDGKILCGDEDFINEIMKTFTEVRKRFTREGKLWKW</sequence>
<dbReference type="EMBL" id="AP018553">
    <property type="protein sequence ID" value="BBD72874.1"/>
    <property type="molecule type" value="Genomic_DNA"/>
</dbReference>
<dbReference type="PANTHER" id="PTHR33933:SF1">
    <property type="entry name" value="PROTEIN ADENYLYLTRANSFERASE MNTA-RELATED"/>
    <property type="match status" value="1"/>
</dbReference>
<dbReference type="InterPro" id="IPR052548">
    <property type="entry name" value="Type_VII_TA_antitoxin"/>
</dbReference>
<feature type="domain" description="Polymerase nucleotidyl transferase" evidence="1">
    <location>
        <begin position="5"/>
        <end position="45"/>
    </location>
</feature>